<evidence type="ECO:0000313" key="3">
    <source>
        <dbReference type="EMBL" id="MBO0417475.1"/>
    </source>
</evidence>
<keyword evidence="1" id="KW-0732">Signal</keyword>
<evidence type="ECO:0000259" key="2">
    <source>
        <dbReference type="Pfam" id="PF16747"/>
    </source>
</evidence>
<reference evidence="3 6" key="2">
    <citation type="submission" date="2021-03" db="EMBL/GenBank/DDBJ databases">
        <title>First Case of infection caused by Chromobacterium haemolyticum derived from water in China.</title>
        <authorList>
            <person name="Chen J."/>
            <person name="Liu C."/>
        </authorList>
    </citation>
    <scope>NUCLEOTIDE SEQUENCE [LARGE SCALE GENOMIC DNA]</scope>
    <source>
        <strain evidence="3 6">WJ-5</strain>
    </source>
</reference>
<dbReference type="RefSeq" id="WP_019102160.1">
    <property type="nucleotide sequence ID" value="NZ_AP019312.1"/>
</dbReference>
<evidence type="ECO:0000313" key="4">
    <source>
        <dbReference type="EMBL" id="OQS37297.1"/>
    </source>
</evidence>
<reference evidence="4 5" key="1">
    <citation type="submission" date="2017-02" db="EMBL/GenBank/DDBJ databases">
        <title>Chromobacterium haemolyticum H5244.</title>
        <authorList>
            <person name="Gulvik C.A."/>
        </authorList>
    </citation>
    <scope>NUCLEOTIDE SEQUENCE [LARGE SCALE GENOMIC DNA]</scope>
    <source>
        <strain evidence="4 5">H5244</strain>
    </source>
</reference>
<protein>
    <recommendedName>
        <fullName evidence="2">Surface-adhesin protein E-like domain-containing protein</fullName>
    </recommendedName>
</protein>
<organism evidence="4 5">
    <name type="scientific">Chromobacterium haemolyticum</name>
    <dbReference type="NCBI Taxonomy" id="394935"/>
    <lineage>
        <taxon>Bacteria</taxon>
        <taxon>Pseudomonadati</taxon>
        <taxon>Pseudomonadota</taxon>
        <taxon>Betaproteobacteria</taxon>
        <taxon>Neisseriales</taxon>
        <taxon>Chromobacteriaceae</taxon>
        <taxon>Chromobacterium</taxon>
    </lineage>
</organism>
<gene>
    <name evidence="4" type="ORF">B0T45_14395</name>
    <name evidence="3" type="ORF">J1C50_18325</name>
</gene>
<evidence type="ECO:0000256" key="1">
    <source>
        <dbReference type="SAM" id="SignalP"/>
    </source>
</evidence>
<comment type="caution">
    <text evidence="4">The sequence shown here is derived from an EMBL/GenBank/DDBJ whole genome shotgun (WGS) entry which is preliminary data.</text>
</comment>
<dbReference type="Proteomes" id="UP000192721">
    <property type="component" value="Unassembled WGS sequence"/>
</dbReference>
<feature type="chain" id="PRO_5044566900" description="Surface-adhesin protein E-like domain-containing protein" evidence="1">
    <location>
        <begin position="21"/>
        <end position="160"/>
    </location>
</feature>
<proteinExistence type="predicted"/>
<feature type="domain" description="Surface-adhesin protein E-like" evidence="2">
    <location>
        <begin position="45"/>
        <end position="155"/>
    </location>
</feature>
<evidence type="ECO:0000313" key="6">
    <source>
        <dbReference type="Proteomes" id="UP000664349"/>
    </source>
</evidence>
<name>A0A1W0CR53_9NEIS</name>
<dbReference type="EMBL" id="JAFLRD010000016">
    <property type="protein sequence ID" value="MBO0417475.1"/>
    <property type="molecule type" value="Genomic_DNA"/>
</dbReference>
<dbReference type="OrthoDB" id="8602093at2"/>
<dbReference type="InterPro" id="IPR031939">
    <property type="entry name" value="Adhesin_E-like"/>
</dbReference>
<dbReference type="Pfam" id="PF16747">
    <property type="entry name" value="Adhesin_E"/>
    <property type="match status" value="1"/>
</dbReference>
<dbReference type="PROSITE" id="PS51257">
    <property type="entry name" value="PROKAR_LIPOPROTEIN"/>
    <property type="match status" value="1"/>
</dbReference>
<sequence>MRNIWPVLLAAAVISGCASAPSKAPSPSTVGKPIQSGASPANADWQNLGVSPNGNILNELDKLSVRKQGQLVSFRDRKTIFNLKKENFLSTPRHKVSINTWQIDCSQRTFRLLDMVLFDENGRQIASFTYNDAQIKPMPVVQNSASYQQMLLVCKGDPGF</sequence>
<dbReference type="EMBL" id="MUKV01000019">
    <property type="protein sequence ID" value="OQS37297.1"/>
    <property type="molecule type" value="Genomic_DNA"/>
</dbReference>
<dbReference type="AlphaFoldDB" id="A0A1W0CR53"/>
<dbReference type="Proteomes" id="UP000664349">
    <property type="component" value="Unassembled WGS sequence"/>
</dbReference>
<dbReference type="GeneID" id="58557827"/>
<feature type="signal peptide" evidence="1">
    <location>
        <begin position="1"/>
        <end position="20"/>
    </location>
</feature>
<accession>A0A1W0CR53</accession>
<keyword evidence="6" id="KW-1185">Reference proteome</keyword>
<evidence type="ECO:0000313" key="5">
    <source>
        <dbReference type="Proteomes" id="UP000192721"/>
    </source>
</evidence>